<dbReference type="SUPFAM" id="SSF53474">
    <property type="entry name" value="alpha/beta-Hydrolases"/>
    <property type="match status" value="1"/>
</dbReference>
<comment type="caution">
    <text evidence="3">The sequence shown here is derived from an EMBL/GenBank/DDBJ whole genome shotgun (WGS) entry which is preliminary data.</text>
</comment>
<gene>
    <name evidence="3" type="ORF">AC631_00503</name>
</gene>
<dbReference type="Pfam" id="PF00561">
    <property type="entry name" value="Abhydrolase_1"/>
    <property type="match status" value="1"/>
</dbReference>
<evidence type="ECO:0000259" key="2">
    <source>
        <dbReference type="Pfam" id="PF00561"/>
    </source>
</evidence>
<dbReference type="AlphaFoldDB" id="A0A0V1Q5A6"/>
<dbReference type="PRINTS" id="PR00111">
    <property type="entry name" value="ABHYDROLASE"/>
</dbReference>
<name>A0A0V1Q5A6_9ASCO</name>
<dbReference type="Proteomes" id="UP000054251">
    <property type="component" value="Unassembled WGS sequence"/>
</dbReference>
<dbReference type="PANTHER" id="PTHR42977">
    <property type="entry name" value="HYDROLASE-RELATED"/>
    <property type="match status" value="1"/>
</dbReference>
<dbReference type="GO" id="GO:0004301">
    <property type="term" value="F:epoxide hydrolase activity"/>
    <property type="evidence" value="ECO:0007669"/>
    <property type="project" value="TreeGrafter"/>
</dbReference>
<protein>
    <recommendedName>
        <fullName evidence="2">AB hydrolase-1 domain-containing protein</fullName>
    </recommendedName>
</protein>
<dbReference type="PRINTS" id="PR00412">
    <property type="entry name" value="EPOXHYDRLASE"/>
</dbReference>
<accession>A0A0V1Q5A6</accession>
<dbReference type="InterPro" id="IPR000073">
    <property type="entry name" value="AB_hydrolase_1"/>
</dbReference>
<keyword evidence="1" id="KW-0378">Hydrolase</keyword>
<evidence type="ECO:0000256" key="1">
    <source>
        <dbReference type="ARBA" id="ARBA00022801"/>
    </source>
</evidence>
<dbReference type="InterPro" id="IPR051340">
    <property type="entry name" value="Haloalkane_dehalogenase"/>
</dbReference>
<dbReference type="GeneID" id="26837512"/>
<keyword evidence="4" id="KW-1185">Reference proteome</keyword>
<evidence type="ECO:0000313" key="3">
    <source>
        <dbReference type="EMBL" id="KSA03691.1"/>
    </source>
</evidence>
<organism evidence="3 4">
    <name type="scientific">Debaryomyces fabryi</name>
    <dbReference type="NCBI Taxonomy" id="58627"/>
    <lineage>
        <taxon>Eukaryota</taxon>
        <taxon>Fungi</taxon>
        <taxon>Dikarya</taxon>
        <taxon>Ascomycota</taxon>
        <taxon>Saccharomycotina</taxon>
        <taxon>Pichiomycetes</taxon>
        <taxon>Debaryomycetaceae</taxon>
        <taxon>Debaryomyces</taxon>
    </lineage>
</organism>
<dbReference type="PANTHER" id="PTHR42977:SF3">
    <property type="entry name" value="AB HYDROLASE-1 DOMAIN-CONTAINING PROTEIN"/>
    <property type="match status" value="1"/>
</dbReference>
<feature type="domain" description="AB hydrolase-1" evidence="2">
    <location>
        <begin position="29"/>
        <end position="274"/>
    </location>
</feature>
<reference evidence="3 4" key="1">
    <citation type="submission" date="2015-11" db="EMBL/GenBank/DDBJ databases">
        <title>The genome of Debaryomyces fabryi.</title>
        <authorList>
            <person name="Tafer H."/>
            <person name="Lopandic K."/>
        </authorList>
    </citation>
    <scope>NUCLEOTIDE SEQUENCE [LARGE SCALE GENOMIC DNA]</scope>
    <source>
        <strain evidence="3 4">CBS 789</strain>
    </source>
</reference>
<dbReference type="RefSeq" id="XP_015469793.1">
    <property type="nucleotide sequence ID" value="XM_015609333.1"/>
</dbReference>
<dbReference type="InterPro" id="IPR029058">
    <property type="entry name" value="AB_hydrolase_fold"/>
</dbReference>
<proteinExistence type="predicted"/>
<dbReference type="OrthoDB" id="284184at2759"/>
<dbReference type="Gene3D" id="3.40.50.1820">
    <property type="entry name" value="alpha/beta hydrolase"/>
    <property type="match status" value="1"/>
</dbReference>
<dbReference type="InterPro" id="IPR000639">
    <property type="entry name" value="Epox_hydrolase-like"/>
</dbReference>
<sequence length="290" mass="32813">MSIATSVHKVSVQNETNVFYREAGSPNKPTILLLHGYPTSSNMFRNLIPLLAPHFHVIAPDIPGFGFTELPSSYKYDFANLADTIDLFVQALKLKKFAIYIFDYGAPVGLRLALKDPTRITAIVSQNGNAYEEGIDDRFWKPIREYWKTDEHNAQFVDALSKFIEDPVNIVSQYVHGVKTPDSIDPGAYLLDEALLKRSGQTAIQLGLFYDYKTNVDLYPQFQNFLRGSNIPVLLAWGKNDIIFNVDGAEAYKRDAKNLKIVYFDTGHFALESHVEEISKEIVEFVVPQL</sequence>
<evidence type="ECO:0000313" key="4">
    <source>
        <dbReference type="Proteomes" id="UP000054251"/>
    </source>
</evidence>
<dbReference type="EMBL" id="LMYN01000006">
    <property type="protein sequence ID" value="KSA03691.1"/>
    <property type="molecule type" value="Genomic_DNA"/>
</dbReference>